<proteinExistence type="predicted"/>
<sequence>MSELLEVESFGYKGDLVETYFIPIHQICAIRNSRNGCWVHVVGMTANAKPMALRLKIDFSELKALFEKL</sequence>
<accession>A0ABY8IQU1</accession>
<organism evidence="1 2">
    <name type="scientific">Rhizobium rhododendri</name>
    <dbReference type="NCBI Taxonomy" id="2506430"/>
    <lineage>
        <taxon>Bacteria</taxon>
        <taxon>Pseudomonadati</taxon>
        <taxon>Pseudomonadota</taxon>
        <taxon>Alphaproteobacteria</taxon>
        <taxon>Hyphomicrobiales</taxon>
        <taxon>Rhizobiaceae</taxon>
        <taxon>Rhizobium/Agrobacterium group</taxon>
        <taxon>Rhizobium</taxon>
    </lineage>
</organism>
<evidence type="ECO:0000313" key="1">
    <source>
        <dbReference type="EMBL" id="WFS25815.1"/>
    </source>
</evidence>
<dbReference type="Proteomes" id="UP000318939">
    <property type="component" value="Plasmid unnamed1"/>
</dbReference>
<reference evidence="1 2" key="1">
    <citation type="journal article" date="2019" name="Phytopathology">
        <title>A Novel Group of Rhizobium tumorigenes-Like Agrobacteria Associated with Crown Gall Disease of Rhododendron and Blueberry.</title>
        <authorList>
            <person name="Kuzmanovic N."/>
            <person name="Behrens P."/>
            <person name="Idczak E."/>
            <person name="Wagner S."/>
            <person name="Gotz M."/>
            <person name="Sproer C."/>
            <person name="Bunk B."/>
            <person name="Overmann J."/>
            <person name="Smalla K."/>
        </authorList>
    </citation>
    <scope>NUCLEOTIDE SEQUENCE [LARGE SCALE GENOMIC DNA]</scope>
    <source>
        <strain evidence="2">rho-6.2</strain>
    </source>
</reference>
<name>A0ABY8IQU1_9HYPH</name>
<evidence type="ECO:0008006" key="3">
    <source>
        <dbReference type="Google" id="ProtNLM"/>
    </source>
</evidence>
<keyword evidence="1" id="KW-0614">Plasmid</keyword>
<reference evidence="1 2" key="2">
    <citation type="journal article" date="2023" name="MicrobiologyOpen">
        <title>Genomics of the tumorigenes clade of the family Rhizobiaceae and description of Rhizobium rhododendri sp. nov.</title>
        <authorList>
            <person name="Kuzmanovic N."/>
            <person name="diCenzo G.C."/>
            <person name="Bunk B."/>
            <person name="Sproeer C."/>
            <person name="Fruehling A."/>
            <person name="Neumann-Schaal M."/>
            <person name="Overmann J."/>
            <person name="Smalla K."/>
        </authorList>
    </citation>
    <scope>NUCLEOTIDE SEQUENCE [LARGE SCALE GENOMIC DNA]</scope>
    <source>
        <strain evidence="2">rho-6.2</strain>
        <plasmid evidence="1 2">unnamed1</plasmid>
    </source>
</reference>
<evidence type="ECO:0000313" key="2">
    <source>
        <dbReference type="Proteomes" id="UP000318939"/>
    </source>
</evidence>
<keyword evidence="2" id="KW-1185">Reference proteome</keyword>
<gene>
    <name evidence="1" type="ORF">PR018_19900</name>
</gene>
<protein>
    <recommendedName>
        <fullName evidence="3">DUF1653 domain-containing protein</fullName>
    </recommendedName>
</protein>
<dbReference type="RefSeq" id="WP_142831610.1">
    <property type="nucleotide sequence ID" value="NZ_CP117268.1"/>
</dbReference>
<geneLocation type="plasmid" evidence="1 2">
    <name>unnamed1</name>
</geneLocation>
<dbReference type="EMBL" id="CP117268">
    <property type="protein sequence ID" value="WFS25815.1"/>
    <property type="molecule type" value="Genomic_DNA"/>
</dbReference>